<dbReference type="EMBL" id="CAJOBH010000232">
    <property type="protein sequence ID" value="CAF3773056.1"/>
    <property type="molecule type" value="Genomic_DNA"/>
</dbReference>
<dbReference type="EMBL" id="CAJNRF010007524">
    <property type="protein sequence ID" value="CAF2092320.1"/>
    <property type="molecule type" value="Genomic_DNA"/>
</dbReference>
<organism evidence="8 9">
    <name type="scientific">Rotaria magnacalcarata</name>
    <dbReference type="NCBI Taxonomy" id="392030"/>
    <lineage>
        <taxon>Eukaryota</taxon>
        <taxon>Metazoa</taxon>
        <taxon>Spiralia</taxon>
        <taxon>Gnathifera</taxon>
        <taxon>Rotifera</taxon>
        <taxon>Eurotatoria</taxon>
        <taxon>Bdelloidea</taxon>
        <taxon>Philodinida</taxon>
        <taxon>Philodinidae</taxon>
        <taxon>Rotaria</taxon>
    </lineage>
</organism>
<gene>
    <name evidence="5" type="ORF">BYL167_LOCUS1508</name>
    <name evidence="1" type="ORF">CJN711_LOCUS11698</name>
    <name evidence="6" type="ORF">GIL414_LOCUS1143</name>
    <name evidence="2" type="ORF">KQP761_LOCUS32321</name>
    <name evidence="4" type="ORF">MBJ925_LOCUS25995</name>
    <name evidence="8" type="ORF">OVN521_LOCUS26062</name>
    <name evidence="7" type="ORF">SMN809_LOCUS9723</name>
    <name evidence="3" type="ORF">WKI299_LOCUS18442</name>
</gene>
<keyword evidence="9" id="KW-1185">Reference proteome</keyword>
<evidence type="ECO:0000313" key="9">
    <source>
        <dbReference type="Proteomes" id="UP000663866"/>
    </source>
</evidence>
<evidence type="ECO:0000313" key="2">
    <source>
        <dbReference type="EMBL" id="CAF1662189.1"/>
    </source>
</evidence>
<sequence length="150" mass="17717">MQFSSQWQEPSIDIHRLKKNTGLSNFDNLHDLVLIDETNLHDDSVYFTTDNEYNGSNFATKIISICKRLEPNLSYAELMMFILNCSNNFSCGIFDDKNYDELMAKFSDFLQMQHIHVTILWKYFINQYGFIETVRHFKILIKTCTSHCSY</sequence>
<evidence type="ECO:0000313" key="7">
    <source>
        <dbReference type="EMBL" id="CAF3959732.1"/>
    </source>
</evidence>
<evidence type="ECO:0000313" key="6">
    <source>
        <dbReference type="EMBL" id="CAF3802020.1"/>
    </source>
</evidence>
<dbReference type="Proteomes" id="UP000663866">
    <property type="component" value="Unassembled WGS sequence"/>
</dbReference>
<dbReference type="Proteomes" id="UP000663855">
    <property type="component" value="Unassembled WGS sequence"/>
</dbReference>
<dbReference type="Proteomes" id="UP000663856">
    <property type="component" value="Unassembled WGS sequence"/>
</dbReference>
<dbReference type="EMBL" id="CAJOBG010006703">
    <property type="protein sequence ID" value="CAF4195004.1"/>
    <property type="molecule type" value="Genomic_DNA"/>
</dbReference>
<dbReference type="EMBL" id="CAJNOW010018016">
    <property type="protein sequence ID" value="CAF1662189.1"/>
    <property type="molecule type" value="Genomic_DNA"/>
</dbReference>
<reference evidence="8" key="1">
    <citation type="submission" date="2021-02" db="EMBL/GenBank/DDBJ databases">
        <authorList>
            <person name="Nowell W R."/>
        </authorList>
    </citation>
    <scope>NUCLEOTIDE SEQUENCE</scope>
</reference>
<dbReference type="EMBL" id="CAJOBJ010000177">
    <property type="protein sequence ID" value="CAF3802020.1"/>
    <property type="molecule type" value="Genomic_DNA"/>
</dbReference>
<proteinExistence type="predicted"/>
<dbReference type="Proteomes" id="UP000663834">
    <property type="component" value="Unassembled WGS sequence"/>
</dbReference>
<dbReference type="Proteomes" id="UP000681967">
    <property type="component" value="Unassembled WGS sequence"/>
</dbReference>
<evidence type="ECO:0000313" key="3">
    <source>
        <dbReference type="EMBL" id="CAF2092320.1"/>
    </source>
</evidence>
<protein>
    <submittedName>
        <fullName evidence="8">Uncharacterized protein</fullName>
    </submittedName>
</protein>
<dbReference type="Proteomes" id="UP000676336">
    <property type="component" value="Unassembled WGS sequence"/>
</dbReference>
<evidence type="ECO:0000313" key="5">
    <source>
        <dbReference type="EMBL" id="CAF3773056.1"/>
    </source>
</evidence>
<dbReference type="AlphaFoldDB" id="A0A820B886"/>
<dbReference type="EMBL" id="CAJNOV010004972">
    <property type="protein sequence ID" value="CAF1194683.1"/>
    <property type="molecule type" value="Genomic_DNA"/>
</dbReference>
<dbReference type="Proteomes" id="UP000663824">
    <property type="component" value="Unassembled WGS sequence"/>
</dbReference>
<evidence type="ECO:0000313" key="1">
    <source>
        <dbReference type="EMBL" id="CAF1194683.1"/>
    </source>
</evidence>
<dbReference type="EMBL" id="CAJOBI010003200">
    <property type="protein sequence ID" value="CAF3959732.1"/>
    <property type="molecule type" value="Genomic_DNA"/>
</dbReference>
<accession>A0A820B886</accession>
<comment type="caution">
    <text evidence="8">The sequence shown here is derived from an EMBL/GenBank/DDBJ whole genome shotgun (WGS) entry which is preliminary data.</text>
</comment>
<name>A0A820B886_9BILA</name>
<evidence type="ECO:0000313" key="4">
    <source>
        <dbReference type="EMBL" id="CAF2121453.1"/>
    </source>
</evidence>
<dbReference type="Proteomes" id="UP000681720">
    <property type="component" value="Unassembled WGS sequence"/>
</dbReference>
<dbReference type="OrthoDB" id="10035848at2759"/>
<evidence type="ECO:0000313" key="8">
    <source>
        <dbReference type="EMBL" id="CAF4195004.1"/>
    </source>
</evidence>
<dbReference type="EMBL" id="CAJNRE010013794">
    <property type="protein sequence ID" value="CAF2121453.1"/>
    <property type="molecule type" value="Genomic_DNA"/>
</dbReference>